<dbReference type="KEGG" id="tasa:A1Q1_05049"/>
<dbReference type="Proteomes" id="UP000002748">
    <property type="component" value="Unassembled WGS sequence"/>
</dbReference>
<dbReference type="VEuPathDB" id="FungiDB:A1Q1_05049"/>
<dbReference type="GeneID" id="25988561"/>
<evidence type="ECO:0000313" key="2">
    <source>
        <dbReference type="Proteomes" id="UP000002748"/>
    </source>
</evidence>
<accession>J6EUD8</accession>
<evidence type="ECO:0000313" key="1">
    <source>
        <dbReference type="EMBL" id="EJT46402.1"/>
    </source>
</evidence>
<name>J6EUD8_TRIAS</name>
<sequence length="64" mass="7096">MAKLLEGLWITRFIVLTILPIFWRPTHVTAEIVACWFLGFVAPPATLVVPDANDEETAVGSDKD</sequence>
<organism evidence="1 2">
    <name type="scientific">Trichosporon asahii var. asahii (strain ATCC 90039 / CBS 2479 / JCM 2466 / KCTC 7840 / NBRC 103889/ NCYC 2677 / UAMH 7654)</name>
    <name type="common">Yeast</name>
    <dbReference type="NCBI Taxonomy" id="1186058"/>
    <lineage>
        <taxon>Eukaryota</taxon>
        <taxon>Fungi</taxon>
        <taxon>Dikarya</taxon>
        <taxon>Basidiomycota</taxon>
        <taxon>Agaricomycotina</taxon>
        <taxon>Tremellomycetes</taxon>
        <taxon>Trichosporonales</taxon>
        <taxon>Trichosporonaceae</taxon>
        <taxon>Trichosporon</taxon>
    </lineage>
</organism>
<comment type="caution">
    <text evidence="1">The sequence shown here is derived from an EMBL/GenBank/DDBJ whole genome shotgun (WGS) entry which is preliminary data.</text>
</comment>
<gene>
    <name evidence="1" type="ORF">A1Q1_05049</name>
</gene>
<protein>
    <submittedName>
        <fullName evidence="1">Uncharacterized protein</fullName>
    </submittedName>
</protein>
<dbReference type="HOGENOM" id="CLU_2869244_0_0_1"/>
<reference evidence="1 2" key="1">
    <citation type="journal article" date="2012" name="Eukaryot. Cell">
        <title>Draft genome sequence of CBS 2479, the standard type strain of Trichosporon asahii.</title>
        <authorList>
            <person name="Yang R.Y."/>
            <person name="Li H.T."/>
            <person name="Zhu H."/>
            <person name="Zhou G.P."/>
            <person name="Wang M."/>
            <person name="Wang L."/>
        </authorList>
    </citation>
    <scope>NUCLEOTIDE SEQUENCE [LARGE SCALE GENOMIC DNA]</scope>
    <source>
        <strain evidence="2">ATCC 90039 / CBS 2479 / JCM 2466 / KCTC 7840 / NCYC 2677 / UAMH 7654</strain>
    </source>
</reference>
<dbReference type="AlphaFoldDB" id="J6EUD8"/>
<proteinExistence type="predicted"/>
<dbReference type="RefSeq" id="XP_014177331.1">
    <property type="nucleotide sequence ID" value="XM_014321856.1"/>
</dbReference>
<dbReference type="EMBL" id="ALBS01000295">
    <property type="protein sequence ID" value="EJT46402.1"/>
    <property type="molecule type" value="Genomic_DNA"/>
</dbReference>